<dbReference type="STRING" id="336963.C4JRX7"/>
<keyword evidence="1" id="KW-0963">Cytoplasm</keyword>
<dbReference type="UniPathway" id="UPA00375"/>
<dbReference type="InParanoid" id="C4JRX7"/>
<keyword evidence="1" id="KW-0808">Transferase</keyword>
<dbReference type="GO" id="GO:0008175">
    <property type="term" value="F:tRNA methyltransferase activity"/>
    <property type="evidence" value="ECO:0007669"/>
    <property type="project" value="TreeGrafter"/>
</dbReference>
<dbReference type="GO" id="GO:0005737">
    <property type="term" value="C:cytoplasm"/>
    <property type="evidence" value="ECO:0007669"/>
    <property type="project" value="UniProtKB-SubCell"/>
</dbReference>
<name>C4JRX7_UNCRE</name>
<dbReference type="GO" id="GO:0030488">
    <property type="term" value="P:tRNA methylation"/>
    <property type="evidence" value="ECO:0007669"/>
    <property type="project" value="TreeGrafter"/>
</dbReference>
<sequence>MEKPENLGKERVSFENLESRRAQRKLRIRMNPLQRGIEKFLSSYTPHLDLSECKDLISSLPKRYTIYPPLLLLPQNTFTANAQLEKLISSLSPEQSKALYTCIATAFSSQGVTHIAINAPIALTTGGSGNENRMRSPTGLIPLHGDFGPLPSDSEAEREENPTISDMQSAFWVRAVQNSGIVQIWAPLYSMFSRGNIIEKARVLGTASKFEGLTDVDLGQKLEDVAVVDMYAGIGYFVFSYLKRGVGRVWAWELNGWSIEGLERGCQANGWKVKSIRIDSLDQLNGLEELIEGLSDEDRVVAFHGDNRFAVDLLSQVLGRERSVCWTRKTKGGFMCMKMLALTVSTNIGTLLFAKSSP</sequence>
<comment type="subcellular location">
    <subcellularLocation>
        <location evidence="1">Cytoplasm</location>
    </subcellularLocation>
</comment>
<dbReference type="InterPro" id="IPR029063">
    <property type="entry name" value="SAM-dependent_MTases_sf"/>
</dbReference>
<dbReference type="VEuPathDB" id="FungiDB:UREG_05216"/>
<dbReference type="Gene3D" id="3.40.50.150">
    <property type="entry name" value="Vaccinia Virus protein VP39"/>
    <property type="match status" value="1"/>
</dbReference>
<gene>
    <name evidence="2" type="ORF">UREG_05216</name>
</gene>
<evidence type="ECO:0000313" key="2">
    <source>
        <dbReference type="EMBL" id="EEP80374.1"/>
    </source>
</evidence>
<dbReference type="KEGG" id="ure:UREG_05216"/>
<dbReference type="GO" id="GO:0031591">
    <property type="term" value="P:wybutosine biosynthetic process"/>
    <property type="evidence" value="ECO:0007669"/>
    <property type="project" value="InterPro"/>
</dbReference>
<comment type="pathway">
    <text evidence="1">tRNA modification; wybutosine-tRNA(Phe) biosynthesis.</text>
</comment>
<protein>
    <recommendedName>
        <fullName evidence="1">tRNA wybutosine-synthesizing protein 2</fullName>
        <shortName evidence="1">tRNA-yW-synthesizing protein 2</shortName>
    </recommendedName>
    <alternativeName>
        <fullName evidence="1">tRNA(Phe) (4-demethylwyosine(37)-C(7)) aminocarboxypropyltransferase</fullName>
    </alternativeName>
</protein>
<dbReference type="PIRSF" id="PIRSF038972">
    <property type="entry name" value="Trm12"/>
    <property type="match status" value="1"/>
</dbReference>
<evidence type="ECO:0000256" key="1">
    <source>
        <dbReference type="PIRNR" id="PIRNR038972"/>
    </source>
</evidence>
<keyword evidence="1" id="KW-0819">tRNA processing</keyword>
<dbReference type="HOGENOM" id="CLU_774322_0_0_1"/>
<organism evidence="2 3">
    <name type="scientific">Uncinocarpus reesii (strain UAMH 1704)</name>
    <dbReference type="NCBI Taxonomy" id="336963"/>
    <lineage>
        <taxon>Eukaryota</taxon>
        <taxon>Fungi</taxon>
        <taxon>Dikarya</taxon>
        <taxon>Ascomycota</taxon>
        <taxon>Pezizomycotina</taxon>
        <taxon>Eurotiomycetes</taxon>
        <taxon>Eurotiomycetidae</taxon>
        <taxon>Onygenales</taxon>
        <taxon>Onygenaceae</taxon>
        <taxon>Uncinocarpus</taxon>
    </lineage>
</organism>
<comment type="function">
    <text evidence="1">S-adenosyl-L-methionine-dependent transferase that acts as a component of the wybutosine biosynthesis pathway. Wybutosine is a hyper modified guanosine with a tricyclic base found at the 3'-position adjacent to the anticodon of eukaryotic phenylalanine tRNA. Catalyzes the transfer of the alpha-amino-alpha-carboxypropyl (acp) group from S-adenosyl-L-methionine to the C-7 position of 4-demethylwyosine (imG-14) to produce wybutosine-86.</text>
</comment>
<dbReference type="AlphaFoldDB" id="C4JRX7"/>
<dbReference type="FunCoup" id="C4JRX7">
    <property type="interactions" value="18"/>
</dbReference>
<dbReference type="PANTHER" id="PTHR23245:SF25">
    <property type="entry name" value="TRNA WYBUTOSINE-SYNTHESIZING PROTEIN 2 HOMOLOG"/>
    <property type="match status" value="1"/>
</dbReference>
<dbReference type="GeneID" id="8438189"/>
<keyword evidence="1" id="KW-0949">S-adenosyl-L-methionine</keyword>
<dbReference type="RefSeq" id="XP_002584527.1">
    <property type="nucleotide sequence ID" value="XM_002584481.1"/>
</dbReference>
<evidence type="ECO:0000313" key="3">
    <source>
        <dbReference type="Proteomes" id="UP000002058"/>
    </source>
</evidence>
<dbReference type="GO" id="GO:0008757">
    <property type="term" value="F:S-adenosylmethionine-dependent methyltransferase activity"/>
    <property type="evidence" value="ECO:0007669"/>
    <property type="project" value="InterPro"/>
</dbReference>
<accession>C4JRX7</accession>
<proteinExistence type="inferred from homology"/>
<dbReference type="eggNOG" id="KOG1227">
    <property type="taxonomic scope" value="Eukaryota"/>
</dbReference>
<dbReference type="Proteomes" id="UP000002058">
    <property type="component" value="Unassembled WGS sequence"/>
</dbReference>
<dbReference type="OrthoDB" id="2387925at2759"/>
<dbReference type="InterPro" id="IPR026274">
    <property type="entry name" value="tRNA_wybutosine_synth_prot_2"/>
</dbReference>
<keyword evidence="3" id="KW-1185">Reference proteome</keyword>
<reference evidence="3" key="1">
    <citation type="journal article" date="2009" name="Genome Res.">
        <title>Comparative genomic analyses of the human fungal pathogens Coccidioides and their relatives.</title>
        <authorList>
            <person name="Sharpton T.J."/>
            <person name="Stajich J.E."/>
            <person name="Rounsley S.D."/>
            <person name="Gardner M.J."/>
            <person name="Wortman J.R."/>
            <person name="Jordar V.S."/>
            <person name="Maiti R."/>
            <person name="Kodira C.D."/>
            <person name="Neafsey D.E."/>
            <person name="Zeng Q."/>
            <person name="Hung C.-Y."/>
            <person name="McMahan C."/>
            <person name="Muszewska A."/>
            <person name="Grynberg M."/>
            <person name="Mandel M.A."/>
            <person name="Kellner E.M."/>
            <person name="Barker B.M."/>
            <person name="Galgiani J.N."/>
            <person name="Orbach M.J."/>
            <person name="Kirkland T.N."/>
            <person name="Cole G.T."/>
            <person name="Henn M.R."/>
            <person name="Birren B.W."/>
            <person name="Taylor J.W."/>
        </authorList>
    </citation>
    <scope>NUCLEOTIDE SEQUENCE [LARGE SCALE GENOMIC DNA]</scope>
    <source>
        <strain evidence="3">UAMH 1704</strain>
    </source>
</reference>
<dbReference type="PANTHER" id="PTHR23245">
    <property type="entry name" value="TRNA METHYLTRANSFERASE"/>
    <property type="match status" value="1"/>
</dbReference>
<dbReference type="EMBL" id="CH476617">
    <property type="protein sequence ID" value="EEP80374.1"/>
    <property type="molecule type" value="Genomic_DNA"/>
</dbReference>
<comment type="similarity">
    <text evidence="1">Belongs to the class I-like SAM-binding methyltransferase superfamily. TRM5/TYW2 family.</text>
</comment>
<dbReference type="SUPFAM" id="SSF53335">
    <property type="entry name" value="S-adenosyl-L-methionine-dependent methyltransferases"/>
    <property type="match status" value="1"/>
</dbReference>